<feature type="transmembrane region" description="Helical" evidence="1">
    <location>
        <begin position="63"/>
        <end position="82"/>
    </location>
</feature>
<comment type="caution">
    <text evidence="2">The sequence shown here is derived from an EMBL/GenBank/DDBJ whole genome shotgun (WGS) entry which is preliminary data.</text>
</comment>
<organism evidence="2 3">
    <name type="scientific">Photobacterium halotolerans</name>
    <dbReference type="NCBI Taxonomy" id="265726"/>
    <lineage>
        <taxon>Bacteria</taxon>
        <taxon>Pseudomonadati</taxon>
        <taxon>Pseudomonadota</taxon>
        <taxon>Gammaproteobacteria</taxon>
        <taxon>Vibrionales</taxon>
        <taxon>Vibrionaceae</taxon>
        <taxon>Photobacterium</taxon>
    </lineage>
</organism>
<evidence type="ECO:0000256" key="1">
    <source>
        <dbReference type="SAM" id="Phobius"/>
    </source>
</evidence>
<gene>
    <name evidence="2" type="ORF">KY46_07720</name>
</gene>
<feature type="transmembrane region" description="Helical" evidence="1">
    <location>
        <begin position="40"/>
        <end position="57"/>
    </location>
</feature>
<accession>A0A0F5VFB5</accession>
<keyword evidence="1" id="KW-1133">Transmembrane helix</keyword>
<sequence>MDSAQKFSICSQYFTYGSDQYRLSRIKNARVKVNTLKDHLLRVLIIGMIVSSVIGFIEPSGIAWIFMPFGFITGALAALATARKYEL</sequence>
<dbReference type="Proteomes" id="UP000033633">
    <property type="component" value="Unassembled WGS sequence"/>
</dbReference>
<reference evidence="2 3" key="1">
    <citation type="submission" date="2014-12" db="EMBL/GenBank/DDBJ databases">
        <title>Mercury Reductase activity and rhizosphere competence traits in the genome of root associated Photobacterium halotolerans MELD1.</title>
        <authorList>
            <person name="Mathew D.C."/>
            <person name="Huang C.-C."/>
        </authorList>
    </citation>
    <scope>NUCLEOTIDE SEQUENCE [LARGE SCALE GENOMIC DNA]</scope>
    <source>
        <strain evidence="2 3">MELD1</strain>
    </source>
</reference>
<protein>
    <submittedName>
        <fullName evidence="2">Uncharacterized protein</fullName>
    </submittedName>
</protein>
<evidence type="ECO:0000313" key="2">
    <source>
        <dbReference type="EMBL" id="KKD00502.1"/>
    </source>
</evidence>
<dbReference type="AlphaFoldDB" id="A0A0F5VFB5"/>
<dbReference type="EMBL" id="JWYV01000004">
    <property type="protein sequence ID" value="KKD00502.1"/>
    <property type="molecule type" value="Genomic_DNA"/>
</dbReference>
<keyword evidence="1" id="KW-0472">Membrane</keyword>
<keyword evidence="3" id="KW-1185">Reference proteome</keyword>
<evidence type="ECO:0000313" key="3">
    <source>
        <dbReference type="Proteomes" id="UP000033633"/>
    </source>
</evidence>
<name>A0A0F5VFB5_9GAMM</name>
<dbReference type="RefSeq" id="WP_046220047.1">
    <property type="nucleotide sequence ID" value="NZ_JWYV01000004.1"/>
</dbReference>
<dbReference type="PATRIC" id="fig|265726.11.peg.3610"/>
<keyword evidence="1" id="KW-0812">Transmembrane</keyword>
<dbReference type="OrthoDB" id="5901837at2"/>
<proteinExistence type="predicted"/>